<organism evidence="3 4">
    <name type="scientific">Arthrobacter silviterrae</name>
    <dbReference type="NCBI Taxonomy" id="2026658"/>
    <lineage>
        <taxon>Bacteria</taxon>
        <taxon>Bacillati</taxon>
        <taxon>Actinomycetota</taxon>
        <taxon>Actinomycetes</taxon>
        <taxon>Micrococcales</taxon>
        <taxon>Micrococcaceae</taxon>
        <taxon>Arthrobacter</taxon>
    </lineage>
</organism>
<feature type="transmembrane region" description="Helical" evidence="2">
    <location>
        <begin position="80"/>
        <end position="100"/>
    </location>
</feature>
<feature type="compositionally biased region" description="Polar residues" evidence="1">
    <location>
        <begin position="111"/>
        <end position="121"/>
    </location>
</feature>
<feature type="region of interest" description="Disordered" evidence="1">
    <location>
        <begin position="96"/>
        <end position="121"/>
    </location>
</feature>
<protein>
    <submittedName>
        <fullName evidence="3">DUF3040 domain-containing protein</fullName>
    </submittedName>
</protein>
<keyword evidence="2" id="KW-0472">Membrane</keyword>
<comment type="caution">
    <text evidence="3">The sequence shown here is derived from an EMBL/GenBank/DDBJ whole genome shotgun (WGS) entry which is preliminary data.</text>
</comment>
<accession>A0ABX0DEN2</accession>
<name>A0ABX0DEN2_9MICC</name>
<dbReference type="Proteomes" id="UP000479226">
    <property type="component" value="Unassembled WGS sequence"/>
</dbReference>
<proteinExistence type="predicted"/>
<keyword evidence="2" id="KW-0812">Transmembrane</keyword>
<evidence type="ECO:0000313" key="3">
    <source>
        <dbReference type="EMBL" id="NGN85392.1"/>
    </source>
</evidence>
<dbReference type="EMBL" id="JAAKZI010000048">
    <property type="protein sequence ID" value="NGN85392.1"/>
    <property type="molecule type" value="Genomic_DNA"/>
</dbReference>
<dbReference type="RefSeq" id="WP_165183601.1">
    <property type="nucleotide sequence ID" value="NZ_JAAKZI010000048.1"/>
</dbReference>
<feature type="transmembrane region" description="Helical" evidence="2">
    <location>
        <begin position="55"/>
        <end position="74"/>
    </location>
</feature>
<dbReference type="Pfam" id="PF11239">
    <property type="entry name" value="DUF3040"/>
    <property type="match status" value="1"/>
</dbReference>
<gene>
    <name evidence="3" type="ORF">G6N77_18280</name>
</gene>
<evidence type="ECO:0000256" key="2">
    <source>
        <dbReference type="SAM" id="Phobius"/>
    </source>
</evidence>
<evidence type="ECO:0000313" key="4">
    <source>
        <dbReference type="Proteomes" id="UP000479226"/>
    </source>
</evidence>
<sequence length="121" mass="12846">MSSNRRAETEKDIMELSGHEMRVLQELEQDLSADYPRLARTLGRTGNPVRAVRRLVLGAAVMGLGIGTMVYALALGSVPLGAAAFAVMIAGTYAASPPSVSSGLRRACRRGTSSSRPVEEQ</sequence>
<keyword evidence="4" id="KW-1185">Reference proteome</keyword>
<keyword evidence="2" id="KW-1133">Transmembrane helix</keyword>
<evidence type="ECO:0000256" key="1">
    <source>
        <dbReference type="SAM" id="MobiDB-lite"/>
    </source>
</evidence>
<dbReference type="InterPro" id="IPR021401">
    <property type="entry name" value="DUF3040"/>
</dbReference>
<reference evidence="3 4" key="1">
    <citation type="submission" date="2020-02" db="EMBL/GenBank/DDBJ databases">
        <title>Genome sequence of the type strain DSM 27180 of Arthrobacter silviterrae.</title>
        <authorList>
            <person name="Gao J."/>
            <person name="Sun J."/>
        </authorList>
    </citation>
    <scope>NUCLEOTIDE SEQUENCE [LARGE SCALE GENOMIC DNA]</scope>
    <source>
        <strain evidence="3 4">DSM 27180</strain>
    </source>
</reference>